<name>A0A2W2D0E8_9ACTN</name>
<dbReference type="PANTHER" id="PTHR35174:SF3">
    <property type="entry name" value="BLL7171 PROTEIN"/>
    <property type="match status" value="1"/>
</dbReference>
<comment type="similarity">
    <text evidence="1">Belongs to the YciI family.</text>
</comment>
<dbReference type="PANTHER" id="PTHR35174">
    <property type="entry name" value="BLL7171 PROTEIN-RELATED"/>
    <property type="match status" value="1"/>
</dbReference>
<evidence type="ECO:0000313" key="3">
    <source>
        <dbReference type="EMBL" id="PZF94069.1"/>
    </source>
</evidence>
<dbReference type="InterPro" id="IPR005545">
    <property type="entry name" value="YCII"/>
</dbReference>
<dbReference type="InterPro" id="IPR011008">
    <property type="entry name" value="Dimeric_a/b-barrel"/>
</dbReference>
<gene>
    <name evidence="3" type="ORF">C1I99_19810</name>
</gene>
<dbReference type="AlphaFoldDB" id="A0A2W2D0E8"/>
<dbReference type="OrthoDB" id="668782at2"/>
<evidence type="ECO:0000256" key="1">
    <source>
        <dbReference type="ARBA" id="ARBA00007689"/>
    </source>
</evidence>
<organism evidence="3 4">
    <name type="scientific">Micromonospora deserti</name>
    <dbReference type="NCBI Taxonomy" id="2070366"/>
    <lineage>
        <taxon>Bacteria</taxon>
        <taxon>Bacillati</taxon>
        <taxon>Actinomycetota</taxon>
        <taxon>Actinomycetes</taxon>
        <taxon>Micromonosporales</taxon>
        <taxon>Micromonosporaceae</taxon>
        <taxon>Micromonospora</taxon>
    </lineage>
</organism>
<dbReference type="Pfam" id="PF03795">
    <property type="entry name" value="YCII"/>
    <property type="match status" value="1"/>
</dbReference>
<evidence type="ECO:0000259" key="2">
    <source>
        <dbReference type="Pfam" id="PF03795"/>
    </source>
</evidence>
<accession>A0A2W2D0E8</accession>
<dbReference type="Gene3D" id="3.30.70.1060">
    <property type="entry name" value="Dimeric alpha+beta barrel"/>
    <property type="match status" value="1"/>
</dbReference>
<protein>
    <recommendedName>
        <fullName evidence="2">YCII-related domain-containing protein</fullName>
    </recommendedName>
</protein>
<proteinExistence type="inferred from homology"/>
<dbReference type="SUPFAM" id="SSF54909">
    <property type="entry name" value="Dimeric alpha+beta barrel"/>
    <property type="match status" value="1"/>
</dbReference>
<evidence type="ECO:0000313" key="4">
    <source>
        <dbReference type="Proteomes" id="UP000248749"/>
    </source>
</evidence>
<dbReference type="Proteomes" id="UP000248749">
    <property type="component" value="Unassembled WGS sequence"/>
</dbReference>
<dbReference type="EMBL" id="POUB01000148">
    <property type="protein sequence ID" value="PZF94069.1"/>
    <property type="molecule type" value="Genomic_DNA"/>
</dbReference>
<feature type="domain" description="YCII-related" evidence="2">
    <location>
        <begin position="1"/>
        <end position="107"/>
    </location>
</feature>
<reference evidence="3 4" key="1">
    <citation type="submission" date="2018-01" db="EMBL/GenBank/DDBJ databases">
        <title>Draft genome sequence of Salinispora sp. 13K206.</title>
        <authorList>
            <person name="Sahin N."/>
            <person name="Saygin H."/>
            <person name="Ay H."/>
        </authorList>
    </citation>
    <scope>NUCLEOTIDE SEQUENCE [LARGE SCALE GENOMIC DNA]</scope>
    <source>
        <strain evidence="3 4">13K206</strain>
    </source>
</reference>
<comment type="caution">
    <text evidence="3">The sequence shown here is derived from an EMBL/GenBank/DDBJ whole genome shotgun (WGS) entry which is preliminary data.</text>
</comment>
<keyword evidence="4" id="KW-1185">Reference proteome</keyword>
<sequence length="133" mass="13978">MKYMLLMQFSAAGTDFPPIDTWTPAEIRAHIGFMGEVSAKLASDGELVQAEGLAGPAQAKIVQAGADGAPVVTEGPFAETKEFLAGWWIVDCDSPQRAVQIAAHISTAPGPGGRPLNMPIEVHPVMSAPPEEL</sequence>